<evidence type="ECO:0000313" key="4">
    <source>
        <dbReference type="Proteomes" id="UP000010716"/>
    </source>
</evidence>
<dbReference type="PANTHER" id="PTHR37300:SF2">
    <property type="entry name" value="UPF0291 PROTEIN BC_1827"/>
    <property type="match status" value="1"/>
</dbReference>
<evidence type="ECO:0000256" key="2">
    <source>
        <dbReference type="HAMAP-Rule" id="MF_01103"/>
    </source>
</evidence>
<comment type="similarity">
    <text evidence="2">Belongs to the UPF0291 family.</text>
</comment>
<comment type="caution">
    <text evidence="3">The sequence shown here is derived from an EMBL/GenBank/DDBJ whole genome shotgun (WGS) entry which is preliminary data.</text>
</comment>
<protein>
    <recommendedName>
        <fullName evidence="2">UPF0291 protein CathTA2_2176</fullName>
    </recommendedName>
</protein>
<dbReference type="RefSeq" id="WP_007505472.1">
    <property type="nucleotide sequence ID" value="NZ_CP082237.1"/>
</dbReference>
<organism evidence="3 4">
    <name type="scientific">Caldalkalibacillus thermarum (strain TA2.A1)</name>
    <dbReference type="NCBI Taxonomy" id="986075"/>
    <lineage>
        <taxon>Bacteria</taxon>
        <taxon>Bacillati</taxon>
        <taxon>Bacillota</taxon>
        <taxon>Bacilli</taxon>
        <taxon>Bacillales</taxon>
        <taxon>Bacillaceae</taxon>
        <taxon>Caldalkalibacillus</taxon>
    </lineage>
</organism>
<dbReference type="eggNOG" id="COG4224">
    <property type="taxonomic scope" value="Bacteria"/>
</dbReference>
<dbReference type="EMBL" id="AFCE01000151">
    <property type="protein sequence ID" value="EGL82360.1"/>
    <property type="molecule type" value="Genomic_DNA"/>
</dbReference>
<accession>F5L8M1</accession>
<dbReference type="HAMAP" id="MF_01103">
    <property type="entry name" value="UPF0291"/>
    <property type="match status" value="1"/>
</dbReference>
<keyword evidence="1 2" id="KW-0963">Cytoplasm</keyword>
<name>F5L8M1_CALTT</name>
<dbReference type="SUPFAM" id="SSF158221">
    <property type="entry name" value="YnzC-like"/>
    <property type="match status" value="1"/>
</dbReference>
<dbReference type="Pfam" id="PF05979">
    <property type="entry name" value="DUF896"/>
    <property type="match status" value="1"/>
</dbReference>
<dbReference type="PANTHER" id="PTHR37300">
    <property type="entry name" value="UPF0291 PROTEIN CBO2609/CLC_2481"/>
    <property type="match status" value="1"/>
</dbReference>
<reference evidence="3 4" key="1">
    <citation type="journal article" date="2011" name="J. Bacteriol.">
        <title>Draft genome sequence of the thermoalkaliphilic Caldalkalibacillus thermarum strain TA2.A1.</title>
        <authorList>
            <person name="Kalamorz F."/>
            <person name="Keis S."/>
            <person name="McMillan D.G."/>
            <person name="Olsson K."/>
            <person name="Stanton J.A."/>
            <person name="Stockwell P."/>
            <person name="Black M.A."/>
            <person name="Klingeman D.M."/>
            <person name="Land M.L."/>
            <person name="Han C.S."/>
            <person name="Martin S.L."/>
            <person name="Becher S.A."/>
            <person name="Peddie C.J."/>
            <person name="Morgan H.W."/>
            <person name="Matthies D."/>
            <person name="Preiss L."/>
            <person name="Meier T."/>
            <person name="Brown S.D."/>
            <person name="Cook G.M."/>
        </authorList>
    </citation>
    <scope>NUCLEOTIDE SEQUENCE [LARGE SCALE GENOMIC DNA]</scope>
    <source>
        <strain evidence="3 4">TA2.A1</strain>
    </source>
</reference>
<dbReference type="Proteomes" id="UP000010716">
    <property type="component" value="Unassembled WGS sequence"/>
</dbReference>
<sequence length="79" mass="9233">MMLPKSKIQRINQLAKKAKREGLTKKEKEEQAQLRQEYIQSFRSAFRANLMGIKVIDPTGRDVTPGKLKKAQKFYTKEH</sequence>
<dbReference type="InterPro" id="IPR009242">
    <property type="entry name" value="DUF896"/>
</dbReference>
<comment type="subcellular location">
    <subcellularLocation>
        <location evidence="2">Cytoplasm</location>
    </subcellularLocation>
</comment>
<gene>
    <name evidence="3" type="ORF">CathTA2_2176</name>
</gene>
<dbReference type="AlphaFoldDB" id="F5L8M1"/>
<dbReference type="Gene3D" id="1.10.287.540">
    <property type="entry name" value="Helix hairpin bin"/>
    <property type="match status" value="1"/>
</dbReference>
<dbReference type="GO" id="GO:0005737">
    <property type="term" value="C:cytoplasm"/>
    <property type="evidence" value="ECO:0007669"/>
    <property type="project" value="UniProtKB-SubCell"/>
</dbReference>
<evidence type="ECO:0000313" key="3">
    <source>
        <dbReference type="EMBL" id="EGL82360.1"/>
    </source>
</evidence>
<evidence type="ECO:0000256" key="1">
    <source>
        <dbReference type="ARBA" id="ARBA00022490"/>
    </source>
</evidence>
<proteinExistence type="inferred from homology"/>